<dbReference type="SMART" id="SM01058">
    <property type="entry name" value="CarD_TRCF"/>
    <property type="match status" value="1"/>
</dbReference>
<dbReference type="Proteomes" id="UP000441585">
    <property type="component" value="Unassembled WGS sequence"/>
</dbReference>
<dbReference type="PANTHER" id="PTHR38447">
    <property type="entry name" value="TRANSCRIPTION FACTOR YDEB-RELATED"/>
    <property type="match status" value="1"/>
</dbReference>
<dbReference type="InterPro" id="IPR042215">
    <property type="entry name" value="CarD-like_C"/>
</dbReference>
<proteinExistence type="predicted"/>
<name>A0A6I2M3D9_9BACI</name>
<evidence type="ECO:0000259" key="1">
    <source>
        <dbReference type="SMART" id="SM01058"/>
    </source>
</evidence>
<evidence type="ECO:0000313" key="2">
    <source>
        <dbReference type="EMBL" id="MRX52509.1"/>
    </source>
</evidence>
<dbReference type="InterPro" id="IPR048792">
    <property type="entry name" value="CarD_C"/>
</dbReference>
<organism evidence="2 3">
    <name type="scientific">Metabacillus idriensis</name>
    <dbReference type="NCBI Taxonomy" id="324768"/>
    <lineage>
        <taxon>Bacteria</taxon>
        <taxon>Bacillati</taxon>
        <taxon>Bacillota</taxon>
        <taxon>Bacilli</taxon>
        <taxon>Bacillales</taxon>
        <taxon>Bacillaceae</taxon>
        <taxon>Metabacillus</taxon>
    </lineage>
</organism>
<dbReference type="InterPro" id="IPR036101">
    <property type="entry name" value="CarD-like/TRCF_RID_sf"/>
</dbReference>
<dbReference type="Pfam" id="PF02559">
    <property type="entry name" value="CarD_TRCF_RID"/>
    <property type="match status" value="1"/>
</dbReference>
<keyword evidence="3" id="KW-1185">Reference proteome</keyword>
<dbReference type="RefSeq" id="WP_083328175.1">
    <property type="nucleotide sequence ID" value="NZ_CAJGAA010000001.1"/>
</dbReference>
<comment type="caution">
    <text evidence="2">The sequence shown here is derived from an EMBL/GenBank/DDBJ whole genome shotgun (WGS) entry which is preliminary data.</text>
</comment>
<feature type="domain" description="CarD-like/TRCF RNAP-interacting" evidence="1">
    <location>
        <begin position="1"/>
        <end position="111"/>
    </location>
</feature>
<protein>
    <submittedName>
        <fullName evidence="2">Transcription factor YdeB</fullName>
    </submittedName>
</protein>
<dbReference type="Gene3D" id="1.20.58.1290">
    <property type="entry name" value="CarD-like, C-terminal domain"/>
    <property type="match status" value="1"/>
</dbReference>
<dbReference type="Pfam" id="PF21095">
    <property type="entry name" value="CarD_C"/>
    <property type="match status" value="1"/>
</dbReference>
<evidence type="ECO:0000313" key="3">
    <source>
        <dbReference type="Proteomes" id="UP000441585"/>
    </source>
</evidence>
<dbReference type="InterPro" id="IPR052531">
    <property type="entry name" value="CarD-like_regulator"/>
</dbReference>
<reference evidence="2 3" key="1">
    <citation type="submission" date="2019-11" db="EMBL/GenBank/DDBJ databases">
        <title>Bacillus idriensis genome.</title>
        <authorList>
            <person name="Konopka E.N."/>
            <person name="Newman J.D."/>
        </authorList>
    </citation>
    <scope>NUCLEOTIDE SEQUENCE [LARGE SCALE GENOMIC DNA]</scope>
    <source>
        <strain evidence="2 3">DSM 19097</strain>
    </source>
</reference>
<dbReference type="EMBL" id="WKKF01000001">
    <property type="protein sequence ID" value="MRX52509.1"/>
    <property type="molecule type" value="Genomic_DNA"/>
</dbReference>
<dbReference type="GO" id="GO:0009303">
    <property type="term" value="P:rRNA transcription"/>
    <property type="evidence" value="ECO:0007669"/>
    <property type="project" value="TreeGrafter"/>
</dbReference>
<gene>
    <name evidence="2" type="ORF">GJU41_00880</name>
</gene>
<accession>A0A6I2M3D9</accession>
<dbReference type="InterPro" id="IPR003711">
    <property type="entry name" value="CarD-like/TRCF_RID"/>
</dbReference>
<dbReference type="PANTHER" id="PTHR38447:SF1">
    <property type="entry name" value="RNA POLYMERASE-BINDING TRANSCRIPTION FACTOR CARD"/>
    <property type="match status" value="1"/>
</dbReference>
<dbReference type="AlphaFoldDB" id="A0A6I2M3D9"/>
<dbReference type="SUPFAM" id="SSF141259">
    <property type="entry name" value="CarD-like"/>
    <property type="match status" value="1"/>
</dbReference>
<sequence length="159" mass="18199">MFKIGDKIMYPMHGAGIIESVKEMEIQGKKQDYFVIQLSIGNMQIMIPLQKLGKLGIRPVENQIKLEEVLVVFHDGESDELLPWKERYKTNMDKIKSGEIQQGAEVVRDLMRKSIEKALNTSEKQMLNNAKNIFVSELVLIKGCTENQANEMLMTKKIS</sequence>
<dbReference type="Gene3D" id="2.40.10.170">
    <property type="match status" value="1"/>
</dbReference>